<dbReference type="EC" id="4.2.1.47" evidence="3"/>
<dbReference type="SUPFAM" id="SSF51735">
    <property type="entry name" value="NAD(P)-binding Rossmann-fold domains"/>
    <property type="match status" value="1"/>
</dbReference>
<comment type="similarity">
    <text evidence="2">Belongs to the NAD(P)-dependent epimerase/dehydratase family. GDP-mannose 4,6-dehydratase subfamily.</text>
</comment>
<dbReference type="CDD" id="cd05260">
    <property type="entry name" value="GDP_MD_SDR_e"/>
    <property type="match status" value="1"/>
</dbReference>
<dbReference type="Pfam" id="PF16363">
    <property type="entry name" value="GDP_Man_Dehyd"/>
    <property type="match status" value="1"/>
</dbReference>
<evidence type="ECO:0000313" key="6">
    <source>
        <dbReference type="EMBL" id="MCP2177092.1"/>
    </source>
</evidence>
<dbReference type="PANTHER" id="PTHR43715">
    <property type="entry name" value="GDP-MANNOSE 4,6-DEHYDRATASE"/>
    <property type="match status" value="1"/>
</dbReference>
<proteinExistence type="inferred from homology"/>
<evidence type="ECO:0000256" key="1">
    <source>
        <dbReference type="ARBA" id="ARBA00001937"/>
    </source>
</evidence>
<dbReference type="Gene3D" id="3.40.50.720">
    <property type="entry name" value="NAD(P)-binding Rossmann-like Domain"/>
    <property type="match status" value="1"/>
</dbReference>
<sequence length="333" mass="36228">MSTTQPTALITGVHGQDGSYLAERLVGEGWNVHGVFRPGSSSPARARDHDDVTLHAVDLVDEQATTRLFDEVRPNHVFHFAGMSSVGRSWHDPMTTVRVNAVATTSLLNLAHLEQERSGDPVVFVNASSSEIFGAARDGARSENDPVAPTSPYGATKAYAHQLGAVYRSHGLAVSNAILFNHESPRRGVQFVTGKIAQGAALIARGEMDHLSLGDMSARRDWGWAPDYVDAMFRMALTGTGDDYVIATGRSHSVRDFVAAAFAAAGIEDWERHVVTDEAHMRPVDPADCVGDARRARETLGWTPTVEFPEIVRAMVESHMSSRIDDAMNKERV</sequence>
<dbReference type="Gene3D" id="3.90.25.10">
    <property type="entry name" value="UDP-galactose 4-epimerase, domain 1"/>
    <property type="match status" value="1"/>
</dbReference>
<dbReference type="Proteomes" id="UP001206895">
    <property type="component" value="Unassembled WGS sequence"/>
</dbReference>
<dbReference type="InterPro" id="IPR006368">
    <property type="entry name" value="GDP_Man_deHydtase"/>
</dbReference>
<dbReference type="InterPro" id="IPR016040">
    <property type="entry name" value="NAD(P)-bd_dom"/>
</dbReference>
<dbReference type="RefSeq" id="WP_253662067.1">
    <property type="nucleotide sequence ID" value="NZ_BAAAJQ010000001.1"/>
</dbReference>
<comment type="cofactor">
    <cofactor evidence="1">
        <name>NADP(+)</name>
        <dbReference type="ChEBI" id="CHEBI:58349"/>
    </cofactor>
</comment>
<dbReference type="InterPro" id="IPR036291">
    <property type="entry name" value="NAD(P)-bd_dom_sf"/>
</dbReference>
<keyword evidence="4" id="KW-0456">Lyase</keyword>
<evidence type="ECO:0000256" key="2">
    <source>
        <dbReference type="ARBA" id="ARBA00009263"/>
    </source>
</evidence>
<gene>
    <name evidence="6" type="ORF">LX13_002920</name>
</gene>
<organism evidence="6 7">
    <name type="scientific">Williamsia maris</name>
    <dbReference type="NCBI Taxonomy" id="72806"/>
    <lineage>
        <taxon>Bacteria</taxon>
        <taxon>Bacillati</taxon>
        <taxon>Actinomycetota</taxon>
        <taxon>Actinomycetes</taxon>
        <taxon>Mycobacteriales</taxon>
        <taxon>Nocardiaceae</taxon>
        <taxon>Williamsia</taxon>
    </lineage>
</organism>
<reference evidence="6 7" key="1">
    <citation type="submission" date="2022-06" db="EMBL/GenBank/DDBJ databases">
        <title>Genomic Encyclopedia of Archaeal and Bacterial Type Strains, Phase II (KMG-II): from individual species to whole genera.</title>
        <authorList>
            <person name="Goeker M."/>
        </authorList>
    </citation>
    <scope>NUCLEOTIDE SEQUENCE [LARGE SCALE GENOMIC DNA]</scope>
    <source>
        <strain evidence="6 7">DSM 44693</strain>
    </source>
</reference>
<keyword evidence="7" id="KW-1185">Reference proteome</keyword>
<name>A0ABT1HGU4_9NOCA</name>
<evidence type="ECO:0000256" key="3">
    <source>
        <dbReference type="ARBA" id="ARBA00011989"/>
    </source>
</evidence>
<evidence type="ECO:0000259" key="5">
    <source>
        <dbReference type="Pfam" id="PF16363"/>
    </source>
</evidence>
<evidence type="ECO:0000256" key="4">
    <source>
        <dbReference type="ARBA" id="ARBA00023239"/>
    </source>
</evidence>
<dbReference type="EMBL" id="JAMTCJ010000003">
    <property type="protein sequence ID" value="MCP2177092.1"/>
    <property type="molecule type" value="Genomic_DNA"/>
</dbReference>
<protein>
    <recommendedName>
        <fullName evidence="3">GDP-mannose 4,6-dehydratase</fullName>
        <ecNumber evidence="3">4.2.1.47</ecNumber>
    </recommendedName>
</protein>
<dbReference type="PANTHER" id="PTHR43715:SF1">
    <property type="entry name" value="GDP-MANNOSE 4,6 DEHYDRATASE"/>
    <property type="match status" value="1"/>
</dbReference>
<feature type="domain" description="NAD(P)-binding" evidence="5">
    <location>
        <begin position="9"/>
        <end position="315"/>
    </location>
</feature>
<accession>A0ABT1HGU4</accession>
<comment type="caution">
    <text evidence="6">The sequence shown here is derived from an EMBL/GenBank/DDBJ whole genome shotgun (WGS) entry which is preliminary data.</text>
</comment>
<evidence type="ECO:0000313" key="7">
    <source>
        <dbReference type="Proteomes" id="UP001206895"/>
    </source>
</evidence>